<name>A0A2P2PPY0_RHIMU</name>
<evidence type="ECO:0000313" key="1">
    <source>
        <dbReference type="EMBL" id="MBX56818.1"/>
    </source>
</evidence>
<sequence length="76" mass="8206">MSTLHSSSQPAVLAHPSKLFAVNTNSIQISRKDEVLLSDTTYMNVLQGSNNLGQKSYSTSIENLSICVFINSCPSS</sequence>
<reference evidence="1" key="1">
    <citation type="submission" date="2018-02" db="EMBL/GenBank/DDBJ databases">
        <title>Rhizophora mucronata_Transcriptome.</title>
        <authorList>
            <person name="Meera S.P."/>
            <person name="Sreeshan A."/>
            <person name="Augustine A."/>
        </authorList>
    </citation>
    <scope>NUCLEOTIDE SEQUENCE</scope>
    <source>
        <tissue evidence="1">Leaf</tissue>
    </source>
</reference>
<protein>
    <submittedName>
        <fullName evidence="1">Uncharacterized protein</fullName>
    </submittedName>
</protein>
<dbReference type="AlphaFoldDB" id="A0A2P2PPY0"/>
<accession>A0A2P2PPY0</accession>
<organism evidence="1">
    <name type="scientific">Rhizophora mucronata</name>
    <name type="common">Asiatic mangrove</name>
    <dbReference type="NCBI Taxonomy" id="61149"/>
    <lineage>
        <taxon>Eukaryota</taxon>
        <taxon>Viridiplantae</taxon>
        <taxon>Streptophyta</taxon>
        <taxon>Embryophyta</taxon>
        <taxon>Tracheophyta</taxon>
        <taxon>Spermatophyta</taxon>
        <taxon>Magnoliopsida</taxon>
        <taxon>eudicotyledons</taxon>
        <taxon>Gunneridae</taxon>
        <taxon>Pentapetalae</taxon>
        <taxon>rosids</taxon>
        <taxon>fabids</taxon>
        <taxon>Malpighiales</taxon>
        <taxon>Rhizophoraceae</taxon>
        <taxon>Rhizophora</taxon>
    </lineage>
</organism>
<dbReference type="EMBL" id="GGEC01076334">
    <property type="protein sequence ID" value="MBX56818.1"/>
    <property type="molecule type" value="Transcribed_RNA"/>
</dbReference>
<proteinExistence type="predicted"/>